<feature type="transmembrane region" description="Helical" evidence="2">
    <location>
        <begin position="81"/>
        <end position="101"/>
    </location>
</feature>
<feature type="transmembrane region" description="Helical" evidence="2">
    <location>
        <begin position="192"/>
        <end position="211"/>
    </location>
</feature>
<feature type="transmembrane region" description="Helical" evidence="2">
    <location>
        <begin position="290"/>
        <end position="309"/>
    </location>
</feature>
<feature type="compositionally biased region" description="Low complexity" evidence="1">
    <location>
        <begin position="393"/>
        <end position="405"/>
    </location>
</feature>
<proteinExistence type="predicted"/>
<dbReference type="EMBL" id="BHYL01000222">
    <property type="protein sequence ID" value="GCD20997.1"/>
    <property type="molecule type" value="Genomic_DNA"/>
</dbReference>
<accession>A0A401V249</accession>
<feature type="compositionally biased region" description="Low complexity" evidence="1">
    <location>
        <begin position="365"/>
        <end position="380"/>
    </location>
</feature>
<evidence type="ECO:0000313" key="3">
    <source>
        <dbReference type="EMBL" id="GCD20997.1"/>
    </source>
</evidence>
<keyword evidence="4" id="KW-1185">Reference proteome</keyword>
<evidence type="ECO:0000256" key="1">
    <source>
        <dbReference type="SAM" id="MobiDB-lite"/>
    </source>
</evidence>
<keyword evidence="2" id="KW-0812">Transmembrane</keyword>
<feature type="transmembrane region" description="Helical" evidence="2">
    <location>
        <begin position="108"/>
        <end position="127"/>
    </location>
</feature>
<keyword evidence="2" id="KW-1133">Transmembrane helix</keyword>
<dbReference type="Proteomes" id="UP000288246">
    <property type="component" value="Unassembled WGS sequence"/>
</dbReference>
<feature type="region of interest" description="Disordered" evidence="1">
    <location>
        <begin position="344"/>
        <end position="414"/>
    </location>
</feature>
<protein>
    <submittedName>
        <fullName evidence="3">Uncharacterized protein</fullName>
    </submittedName>
</protein>
<feature type="transmembrane region" description="Helical" evidence="2">
    <location>
        <begin position="315"/>
        <end position="339"/>
    </location>
</feature>
<gene>
    <name evidence="3" type="ORF">CTKZ_25590</name>
</gene>
<feature type="transmembrane region" description="Helical" evidence="2">
    <location>
        <begin position="223"/>
        <end position="244"/>
    </location>
</feature>
<feature type="transmembrane region" description="Helical" evidence="2">
    <location>
        <begin position="256"/>
        <end position="278"/>
    </location>
</feature>
<sequence length="414" mass="42180">MVPVAVALLAGLDAALVLLGLPAPVTTQRLPDVHGALMVLGFVGALVALERAVAVGRLLGYAAPALLGLGGLLLLSPLPLVAGRVAQLGGAVALVGLYGAVWRRQAAAAVAVQGLGALMAVGSAVLWLGDVPVPRLVPWWVGFLVLTVAGERLELMRVAAPPPVAERGVVGASLAFPVAAALALLWPSVGYAALGVVLLVLVLFLVRYDVARRTVRATGLPRFMAVAMLAGYAWLAVAGALWLVGGPQLAGPGYDAVLHAVFLGFVISMVMAHAPVILPAVLRRPLPYRPLMYGPLVALHLTLVLRVAVGDARDLPVVVQVGGVGNILAVLAFPVVAALSARAARRPRPGPATVDGHPDRPVAVTADPATGLPTTATGADEIPGDDRAPSRPPAARQRAQAGAPGRPDPAEVTA</sequence>
<comment type="caution">
    <text evidence="3">The sequence shown here is derived from an EMBL/GenBank/DDBJ whole genome shotgun (WGS) entry which is preliminary data.</text>
</comment>
<evidence type="ECO:0000256" key="2">
    <source>
        <dbReference type="SAM" id="Phobius"/>
    </source>
</evidence>
<evidence type="ECO:0000313" key="4">
    <source>
        <dbReference type="Proteomes" id="UP000288246"/>
    </source>
</evidence>
<organism evidence="3 4">
    <name type="scientific">Cellulomonas algicola</name>
    <dbReference type="NCBI Taxonomy" id="2071633"/>
    <lineage>
        <taxon>Bacteria</taxon>
        <taxon>Bacillati</taxon>
        <taxon>Actinomycetota</taxon>
        <taxon>Actinomycetes</taxon>
        <taxon>Micrococcales</taxon>
        <taxon>Cellulomonadaceae</taxon>
        <taxon>Cellulomonas</taxon>
    </lineage>
</organism>
<feature type="transmembrane region" description="Helical" evidence="2">
    <location>
        <begin position="37"/>
        <end position="53"/>
    </location>
</feature>
<name>A0A401V249_9CELL</name>
<keyword evidence="2" id="KW-0472">Membrane</keyword>
<dbReference type="AlphaFoldDB" id="A0A401V249"/>
<reference evidence="3 4" key="1">
    <citation type="submission" date="2018-11" db="EMBL/GenBank/DDBJ databases">
        <title>Draft genome sequence of Cellulomonas takizawaensis strain TKZ-21.</title>
        <authorList>
            <person name="Yamamura H."/>
            <person name="Hayashi T."/>
            <person name="Hamada M."/>
            <person name="Serisawa Y."/>
            <person name="Matsuyama K."/>
            <person name="Nakagawa Y."/>
            <person name="Otoguro M."/>
            <person name="Yanagida F."/>
            <person name="Hayakawa M."/>
        </authorList>
    </citation>
    <scope>NUCLEOTIDE SEQUENCE [LARGE SCALE GENOMIC DNA]</scope>
    <source>
        <strain evidence="3 4">TKZ-21</strain>
    </source>
</reference>